<dbReference type="Gene3D" id="1.10.30.10">
    <property type="entry name" value="High mobility group box domain"/>
    <property type="match status" value="3"/>
</dbReference>
<dbReference type="SUPFAM" id="SSF47095">
    <property type="entry name" value="HMG-box"/>
    <property type="match status" value="3"/>
</dbReference>
<dbReference type="SMART" id="SM00398">
    <property type="entry name" value="HMG"/>
    <property type="match status" value="3"/>
</dbReference>
<evidence type="ECO:0000259" key="6">
    <source>
        <dbReference type="PROSITE" id="PS50118"/>
    </source>
</evidence>
<dbReference type="PANTHER" id="PTHR46318">
    <property type="entry name" value="UPSTREAM BINDING TRANSCRIPTION FACTOR"/>
    <property type="match status" value="1"/>
</dbReference>
<dbReference type="CDD" id="cd21998">
    <property type="entry name" value="HMG-box_UBF1_rpt1-like"/>
    <property type="match status" value="1"/>
</dbReference>
<feature type="domain" description="HMG box" evidence="6">
    <location>
        <begin position="144"/>
        <end position="212"/>
    </location>
</feature>
<evidence type="ECO:0000256" key="2">
    <source>
        <dbReference type="ARBA" id="ARBA00023125"/>
    </source>
</evidence>
<evidence type="ECO:0000256" key="1">
    <source>
        <dbReference type="ARBA" id="ARBA00004123"/>
    </source>
</evidence>
<evidence type="ECO:0000313" key="10">
    <source>
        <dbReference type="Proteomes" id="UP000285301"/>
    </source>
</evidence>
<accession>A0A443RG66</accession>
<dbReference type="GO" id="GO:0005634">
    <property type="term" value="C:nucleus"/>
    <property type="evidence" value="ECO:0007669"/>
    <property type="project" value="UniProtKB-SubCell"/>
</dbReference>
<sequence>MDSKKEKRAKKRQREDSSLDVSFGDVDANAIDASEELLDVVKHQVEEIEGPEAWPKEDRETLIRNMLKHSTSFANKKFSNLKSLKWENVKFKDYSVEDCKKEWSLIVDRIRKFRSIHEVLQDALKWNEHPWTSHSRKKRHPDLPKKPLTPYLRYFIEKRKKLDEETLKLPPTQVSKLLASQYAKLSEKKRKKYIEAYETEMEEYKQKLAHFRQEHPNVPILNRPNEKFPNCPEKPKSPFDFFKSKQLSKYADDDTRTNKERIEAIRAKWHSLSEKKKVKFIRKAFADEKRYREEVAKYQELYPEFKGNTKSVLSKAEIDIKERFEGKPEKPPASGYALFSKIMMKQVQDVPSKEKMSQIAKRWKELSDHEREEYSLQAKRDMVKYIERLDKYTNSLPEDQRGACIKDLPSIKNLISLSDGDGLTPKKRKKSKKAKEKIEVMEVEKKEASEQSEEANDFE</sequence>
<feature type="compositionally biased region" description="Basic residues" evidence="5">
    <location>
        <begin position="425"/>
        <end position="435"/>
    </location>
</feature>
<feature type="domain" description="HMG box" evidence="6">
    <location>
        <begin position="329"/>
        <end position="393"/>
    </location>
</feature>
<reference evidence="8" key="2">
    <citation type="submission" date="2018-11" db="EMBL/GenBank/DDBJ databases">
        <title>Trombidioid mite genomics.</title>
        <authorList>
            <person name="Dong X."/>
        </authorList>
    </citation>
    <scope>NUCLEOTIDE SEQUENCE</scope>
    <source>
        <strain evidence="8">UoL-WK</strain>
    </source>
</reference>
<feature type="domain" description="HMG box" evidence="6">
    <location>
        <begin position="232"/>
        <end position="299"/>
    </location>
</feature>
<name>A0A443RG66_9ACAR</name>
<dbReference type="AlphaFoldDB" id="A0A443RG66"/>
<dbReference type="EMBL" id="NCKU01000770">
    <property type="protein sequence ID" value="RWS14231.1"/>
    <property type="molecule type" value="Genomic_DNA"/>
</dbReference>
<dbReference type="CDD" id="cd21999">
    <property type="entry name" value="HMG-box_UBF1_rpt2"/>
    <property type="match status" value="1"/>
</dbReference>
<dbReference type="OrthoDB" id="498543at2759"/>
<dbReference type="Pfam" id="PF00505">
    <property type="entry name" value="HMG_box"/>
    <property type="match status" value="2"/>
</dbReference>
<dbReference type="InterPro" id="IPR009071">
    <property type="entry name" value="HMG_box_dom"/>
</dbReference>
<dbReference type="PANTHER" id="PTHR46318:SF3">
    <property type="entry name" value="UPSTREAM BINDING TRANSCRIPTION FACTOR"/>
    <property type="match status" value="1"/>
</dbReference>
<keyword evidence="3 4" id="KW-0539">Nucleus</keyword>
<feature type="compositionally biased region" description="Acidic residues" evidence="5">
    <location>
        <begin position="450"/>
        <end position="459"/>
    </location>
</feature>
<dbReference type="InterPro" id="IPR036910">
    <property type="entry name" value="HMG_box_dom_sf"/>
</dbReference>
<evidence type="ECO:0000313" key="7">
    <source>
        <dbReference type="EMBL" id="RWS14231.1"/>
    </source>
</evidence>
<feature type="DNA-binding region" description="HMG box" evidence="4">
    <location>
        <begin position="144"/>
        <end position="212"/>
    </location>
</feature>
<dbReference type="EMBL" id="NCKU01000769">
    <property type="protein sequence ID" value="RWS14237.1"/>
    <property type="molecule type" value="Genomic_DNA"/>
</dbReference>
<evidence type="ECO:0000256" key="5">
    <source>
        <dbReference type="SAM" id="MobiDB-lite"/>
    </source>
</evidence>
<dbReference type="PROSITE" id="PS50118">
    <property type="entry name" value="HMG_BOX_2"/>
    <property type="match status" value="3"/>
</dbReference>
<dbReference type="InterPro" id="IPR051762">
    <property type="entry name" value="UBF1"/>
</dbReference>
<gene>
    <name evidence="8" type="ORF">B4U79_08899</name>
    <name evidence="7" type="ORF">B4U79_09539</name>
    <name evidence="9" type="ORF">B4U79_10141</name>
</gene>
<feature type="DNA-binding region" description="HMG box" evidence="4">
    <location>
        <begin position="329"/>
        <end position="393"/>
    </location>
</feature>
<evidence type="ECO:0000256" key="3">
    <source>
        <dbReference type="ARBA" id="ARBA00023242"/>
    </source>
</evidence>
<dbReference type="STRING" id="1965070.A0A443RG66"/>
<feature type="DNA-binding region" description="HMG box" evidence="4">
    <location>
        <begin position="232"/>
        <end position="299"/>
    </location>
</feature>
<dbReference type="Proteomes" id="UP000285301">
    <property type="component" value="Unassembled WGS sequence"/>
</dbReference>
<evidence type="ECO:0000313" key="8">
    <source>
        <dbReference type="EMBL" id="RWS14237.1"/>
    </source>
</evidence>
<dbReference type="GO" id="GO:0003677">
    <property type="term" value="F:DNA binding"/>
    <property type="evidence" value="ECO:0007669"/>
    <property type="project" value="UniProtKB-UniRule"/>
</dbReference>
<evidence type="ECO:0000313" key="9">
    <source>
        <dbReference type="EMBL" id="RWS15696.1"/>
    </source>
</evidence>
<evidence type="ECO:0000256" key="4">
    <source>
        <dbReference type="PROSITE-ProRule" id="PRU00267"/>
    </source>
</evidence>
<dbReference type="EMBL" id="NCKU01000387">
    <property type="protein sequence ID" value="RWS15696.1"/>
    <property type="molecule type" value="Genomic_DNA"/>
</dbReference>
<feature type="compositionally biased region" description="Basic and acidic residues" evidence="5">
    <location>
        <begin position="436"/>
        <end position="449"/>
    </location>
</feature>
<protein>
    <submittedName>
        <fullName evidence="8">Nucleolar transcription factor 1-A-like isoform X2</fullName>
    </submittedName>
</protein>
<reference evidence="8 10" key="1">
    <citation type="journal article" date="2018" name="Gigascience">
        <title>Genomes of trombidid mites reveal novel predicted allergens and laterally-transferred genes associated with secondary metabolism.</title>
        <authorList>
            <person name="Dong X."/>
            <person name="Chaisiri K."/>
            <person name="Xia D."/>
            <person name="Armstrong S.D."/>
            <person name="Fang Y."/>
            <person name="Donnelly M.J."/>
            <person name="Kadowaki T."/>
            <person name="McGarry J.W."/>
            <person name="Darby A.C."/>
            <person name="Makepeace B.L."/>
        </authorList>
    </citation>
    <scope>NUCLEOTIDE SEQUENCE [LARGE SCALE GENOMIC DNA]</scope>
    <source>
        <strain evidence="8">UoL-WK</strain>
    </source>
</reference>
<keyword evidence="2 4" id="KW-0238">DNA-binding</keyword>
<comment type="subcellular location">
    <subcellularLocation>
        <location evidence="1">Nucleus</location>
    </subcellularLocation>
</comment>
<feature type="region of interest" description="Disordered" evidence="5">
    <location>
        <begin position="416"/>
        <end position="459"/>
    </location>
</feature>
<organism evidence="8 10">
    <name type="scientific">Dinothrombium tinctorium</name>
    <dbReference type="NCBI Taxonomy" id="1965070"/>
    <lineage>
        <taxon>Eukaryota</taxon>
        <taxon>Metazoa</taxon>
        <taxon>Ecdysozoa</taxon>
        <taxon>Arthropoda</taxon>
        <taxon>Chelicerata</taxon>
        <taxon>Arachnida</taxon>
        <taxon>Acari</taxon>
        <taxon>Acariformes</taxon>
        <taxon>Trombidiformes</taxon>
        <taxon>Prostigmata</taxon>
        <taxon>Anystina</taxon>
        <taxon>Parasitengona</taxon>
        <taxon>Trombidioidea</taxon>
        <taxon>Trombidiidae</taxon>
        <taxon>Dinothrombium</taxon>
    </lineage>
</organism>
<comment type="caution">
    <text evidence="8">The sequence shown here is derived from an EMBL/GenBank/DDBJ whole genome shotgun (WGS) entry which is preliminary data.</text>
</comment>
<keyword evidence="10" id="KW-1185">Reference proteome</keyword>
<proteinExistence type="predicted"/>